<feature type="domain" description="OmpA-like" evidence="5">
    <location>
        <begin position="398"/>
        <end position="506"/>
    </location>
</feature>
<dbReference type="CDD" id="cd07185">
    <property type="entry name" value="OmpA_C-like"/>
    <property type="match status" value="1"/>
</dbReference>
<feature type="compositionally biased region" description="Basic and acidic residues" evidence="4">
    <location>
        <begin position="493"/>
        <end position="506"/>
    </location>
</feature>
<proteinExistence type="predicted"/>
<evidence type="ECO:0000313" key="6">
    <source>
        <dbReference type="EMBL" id="SSY69996.1"/>
    </source>
</evidence>
<dbReference type="Pfam" id="PF00691">
    <property type="entry name" value="OmpA"/>
    <property type="match status" value="1"/>
</dbReference>
<dbReference type="PROSITE" id="PS51123">
    <property type="entry name" value="OMPA_2"/>
    <property type="match status" value="1"/>
</dbReference>
<dbReference type="RefSeq" id="WP_051968597.1">
    <property type="nucleotide sequence ID" value="NZ_CP091519.2"/>
</dbReference>
<accession>A0A376BJZ3</accession>
<dbReference type="Gene3D" id="3.30.1330.60">
    <property type="entry name" value="OmpA-like domain"/>
    <property type="match status" value="1"/>
</dbReference>
<evidence type="ECO:0000313" key="7">
    <source>
        <dbReference type="Proteomes" id="UP000254209"/>
    </source>
</evidence>
<feature type="region of interest" description="Disordered" evidence="4">
    <location>
        <begin position="253"/>
        <end position="400"/>
    </location>
</feature>
<dbReference type="STRING" id="1120980.GCA_000745955_02204"/>
<evidence type="ECO:0000256" key="2">
    <source>
        <dbReference type="ARBA" id="ARBA00023136"/>
    </source>
</evidence>
<protein>
    <submittedName>
        <fullName evidence="6">Outer membrane protein and related peptidoglycan-associated (Lipo)proteins</fullName>
    </submittedName>
</protein>
<comment type="subcellular location">
    <subcellularLocation>
        <location evidence="1">Cell outer membrane</location>
    </subcellularLocation>
</comment>
<evidence type="ECO:0000259" key="5">
    <source>
        <dbReference type="PROSITE" id="PS51123"/>
    </source>
</evidence>
<dbReference type="Proteomes" id="UP000254209">
    <property type="component" value="Unassembled WGS sequence"/>
</dbReference>
<organism evidence="6 7">
    <name type="scientific">Alysiella crassa</name>
    <dbReference type="NCBI Taxonomy" id="153491"/>
    <lineage>
        <taxon>Bacteria</taxon>
        <taxon>Pseudomonadati</taxon>
        <taxon>Pseudomonadota</taxon>
        <taxon>Betaproteobacteria</taxon>
        <taxon>Neisseriales</taxon>
        <taxon>Neisseriaceae</taxon>
        <taxon>Alysiella</taxon>
    </lineage>
</organism>
<evidence type="ECO:0000256" key="4">
    <source>
        <dbReference type="SAM" id="MobiDB-lite"/>
    </source>
</evidence>
<dbReference type="PANTHER" id="PTHR30329">
    <property type="entry name" value="STATOR ELEMENT OF FLAGELLAR MOTOR COMPLEX"/>
    <property type="match status" value="1"/>
</dbReference>
<feature type="compositionally biased region" description="Low complexity" evidence="4">
    <location>
        <begin position="264"/>
        <end position="279"/>
    </location>
</feature>
<dbReference type="InterPro" id="IPR006664">
    <property type="entry name" value="OMP_bac"/>
</dbReference>
<feature type="compositionally biased region" description="Polar residues" evidence="4">
    <location>
        <begin position="284"/>
        <end position="330"/>
    </location>
</feature>
<dbReference type="EMBL" id="UFSO01000002">
    <property type="protein sequence ID" value="SSY69996.1"/>
    <property type="molecule type" value="Genomic_DNA"/>
</dbReference>
<keyword evidence="7" id="KW-1185">Reference proteome</keyword>
<gene>
    <name evidence="6" type="ORF">NCTC10283_00059</name>
</gene>
<feature type="region of interest" description="Disordered" evidence="4">
    <location>
        <begin position="485"/>
        <end position="506"/>
    </location>
</feature>
<feature type="compositionally biased region" description="Basic and acidic residues" evidence="4">
    <location>
        <begin position="331"/>
        <end position="363"/>
    </location>
</feature>
<dbReference type="AlphaFoldDB" id="A0A376BJZ3"/>
<dbReference type="PRINTS" id="PR01021">
    <property type="entry name" value="OMPADOMAIN"/>
</dbReference>
<feature type="compositionally biased region" description="Polar residues" evidence="4">
    <location>
        <begin position="254"/>
        <end position="263"/>
    </location>
</feature>
<feature type="compositionally biased region" description="Polar residues" evidence="4">
    <location>
        <begin position="378"/>
        <end position="390"/>
    </location>
</feature>
<dbReference type="InterPro" id="IPR006665">
    <property type="entry name" value="OmpA-like"/>
</dbReference>
<dbReference type="GO" id="GO:0009279">
    <property type="term" value="C:cell outer membrane"/>
    <property type="evidence" value="ECO:0007669"/>
    <property type="project" value="UniProtKB-SubCell"/>
</dbReference>
<keyword evidence="2 3" id="KW-0472">Membrane</keyword>
<dbReference type="InterPro" id="IPR050330">
    <property type="entry name" value="Bact_OuterMem_StrucFunc"/>
</dbReference>
<reference evidence="6 7" key="1">
    <citation type="submission" date="2018-06" db="EMBL/GenBank/DDBJ databases">
        <authorList>
            <consortium name="Pathogen Informatics"/>
            <person name="Doyle S."/>
        </authorList>
    </citation>
    <scope>NUCLEOTIDE SEQUENCE [LARGE SCALE GENOMIC DNA]</scope>
    <source>
        <strain evidence="6 7">NCTC10283</strain>
    </source>
</reference>
<dbReference type="SUPFAM" id="SSF103088">
    <property type="entry name" value="OmpA-like"/>
    <property type="match status" value="1"/>
</dbReference>
<evidence type="ECO:0000256" key="3">
    <source>
        <dbReference type="PROSITE-ProRule" id="PRU00473"/>
    </source>
</evidence>
<sequence>MSTELSTLLHNQLGDILKRHLATKGEHPFAADKAVDLVLPTIVAAILAHVNGSRDKAMALYNKIMDERSELHGAVQNAITSGNIAPNITELGQHFASSILGSDQAHVVAAHIGKESSVSDESATSLLNSALPLVLAVLRSQNWSPAGLYQILSNQSCWLTKALPAGIMIALGIGSSAGLSASVAALASTLSGYVASAATNAAAGSTVTAATAAAAAPMAAGSGGSGWVKALVWLALAAAAIFGLRMCMNDDKASNTTATQPQISQSSETSGSSNNSNGGATDNLAASGSLNDMGSATASSDENKNANNGTAAASSENQHSENTATSSSDKNQSDDKTAASSEENKSDDKTTTSSDENKSDDKASNSSAENKSDENKNTVENSGSLNESANTPPPANESRAVLEDGMVKFYFATGFSRLAKNADEVAKEAIEAGKAGKKLTISGFTDSTGKAAANEKLSKKRAEVVKKFFIERGVDEKNIVLRKPKNSVGAKGESQEGRRVEVQITD</sequence>
<dbReference type="PANTHER" id="PTHR30329:SF20">
    <property type="entry name" value="EXPORTED PROTEIN"/>
    <property type="match status" value="1"/>
</dbReference>
<dbReference type="InterPro" id="IPR036737">
    <property type="entry name" value="OmpA-like_sf"/>
</dbReference>
<evidence type="ECO:0000256" key="1">
    <source>
        <dbReference type="ARBA" id="ARBA00004442"/>
    </source>
</evidence>
<name>A0A376BJZ3_9NEIS</name>